<evidence type="ECO:0000313" key="2">
    <source>
        <dbReference type="EMBL" id="CAA9401491.1"/>
    </source>
</evidence>
<evidence type="ECO:0000256" key="1">
    <source>
        <dbReference type="SAM" id="MobiDB-lite"/>
    </source>
</evidence>
<feature type="region of interest" description="Disordered" evidence="1">
    <location>
        <begin position="1"/>
        <end position="56"/>
    </location>
</feature>
<protein>
    <submittedName>
        <fullName evidence="2">Uncharacterized protein</fullName>
    </submittedName>
</protein>
<proteinExistence type="predicted"/>
<dbReference type="EMBL" id="CADCUZ010000029">
    <property type="protein sequence ID" value="CAA9401491.1"/>
    <property type="molecule type" value="Genomic_DNA"/>
</dbReference>
<reference evidence="2" key="1">
    <citation type="submission" date="2020-02" db="EMBL/GenBank/DDBJ databases">
        <authorList>
            <person name="Meier V. D."/>
        </authorList>
    </citation>
    <scope>NUCLEOTIDE SEQUENCE</scope>
    <source>
        <strain evidence="2">AVDCRST_MAG55</strain>
    </source>
</reference>
<gene>
    <name evidence="2" type="ORF">AVDCRST_MAG55-685</name>
</gene>
<name>A0A6J4P6G5_9ACTN</name>
<organism evidence="2">
    <name type="scientific">uncultured Rubrobacteraceae bacterium</name>
    <dbReference type="NCBI Taxonomy" id="349277"/>
    <lineage>
        <taxon>Bacteria</taxon>
        <taxon>Bacillati</taxon>
        <taxon>Actinomycetota</taxon>
        <taxon>Rubrobacteria</taxon>
        <taxon>Rubrobacterales</taxon>
        <taxon>Rubrobacteraceae</taxon>
        <taxon>environmental samples</taxon>
    </lineage>
</organism>
<dbReference type="AlphaFoldDB" id="A0A6J4P6G5"/>
<accession>A0A6J4P6G5</accession>
<sequence length="56" mass="6179">MTRENGRDGEEAREPGRVSEERLGAGCNDASRKVENDWATSGTEDPAFFIKPHDGE</sequence>
<feature type="compositionally biased region" description="Basic and acidic residues" evidence="1">
    <location>
        <begin position="1"/>
        <end position="23"/>
    </location>
</feature>